<feature type="transmembrane region" description="Helical" evidence="8">
    <location>
        <begin position="433"/>
        <end position="452"/>
    </location>
</feature>
<evidence type="ECO:0000256" key="8">
    <source>
        <dbReference type="SAM" id="Phobius"/>
    </source>
</evidence>
<dbReference type="InterPro" id="IPR050360">
    <property type="entry name" value="MFS_Sugar_Transporters"/>
</dbReference>
<dbReference type="PROSITE" id="PS00217">
    <property type="entry name" value="SUGAR_TRANSPORT_2"/>
    <property type="match status" value="1"/>
</dbReference>
<keyword evidence="3 7" id="KW-0813">Transport</keyword>
<keyword evidence="10" id="KW-0762">Sugar transport</keyword>
<evidence type="ECO:0000313" key="10">
    <source>
        <dbReference type="EMBL" id="OCT50941.1"/>
    </source>
</evidence>
<dbReference type="InterPro" id="IPR003663">
    <property type="entry name" value="Sugar/inositol_transpt"/>
</dbReference>
<dbReference type="PANTHER" id="PTHR48022:SF11">
    <property type="entry name" value="MONOSACCHARIDE TRANSPORTER (HXT8), PUTATIVE (AFU_ORTHOLOGUE AFUA_2G08120)-RELATED"/>
    <property type="match status" value="1"/>
</dbReference>
<dbReference type="Pfam" id="PF00083">
    <property type="entry name" value="Sugar_tr"/>
    <property type="match status" value="1"/>
</dbReference>
<dbReference type="VEuPathDB" id="FungiDB:CLCR_08185"/>
<dbReference type="AlphaFoldDB" id="A0A1C1CR46"/>
<dbReference type="VEuPathDB" id="FungiDB:G647_09583"/>
<evidence type="ECO:0000256" key="7">
    <source>
        <dbReference type="RuleBase" id="RU003346"/>
    </source>
</evidence>
<feature type="transmembrane region" description="Helical" evidence="8">
    <location>
        <begin position="403"/>
        <end position="421"/>
    </location>
</feature>
<keyword evidence="4 8" id="KW-0812">Transmembrane</keyword>
<evidence type="ECO:0000256" key="3">
    <source>
        <dbReference type="ARBA" id="ARBA00022448"/>
    </source>
</evidence>
<dbReference type="FunFam" id="1.20.1250.20:FF:000134">
    <property type="entry name" value="MFS sugar transporter protein"/>
    <property type="match status" value="1"/>
</dbReference>
<dbReference type="InterPro" id="IPR005829">
    <property type="entry name" value="Sugar_transporter_CS"/>
</dbReference>
<comment type="subcellular location">
    <subcellularLocation>
        <location evidence="1">Membrane</location>
        <topology evidence="1">Multi-pass membrane protein</topology>
    </subcellularLocation>
</comment>
<dbReference type="EMBL" id="LGRB01000009">
    <property type="protein sequence ID" value="OCT50941.1"/>
    <property type="molecule type" value="Genomic_DNA"/>
</dbReference>
<dbReference type="PANTHER" id="PTHR48022">
    <property type="entry name" value="PLASTIDIC GLUCOSE TRANSPORTER 4"/>
    <property type="match status" value="1"/>
</dbReference>
<proteinExistence type="inferred from homology"/>
<dbReference type="InterPro" id="IPR020846">
    <property type="entry name" value="MFS_dom"/>
</dbReference>
<reference evidence="11" key="1">
    <citation type="submission" date="2015-07" db="EMBL/GenBank/DDBJ databases">
        <authorList>
            <person name="Teixeira M.M."/>
            <person name="Souza R.C."/>
            <person name="Almeida L.G."/>
            <person name="Vicente V.A."/>
            <person name="de Hoog S."/>
            <person name="Bocca A.L."/>
            <person name="de Almeida S.R."/>
            <person name="Vasconcelos A.T."/>
            <person name="Felipe M.S."/>
        </authorList>
    </citation>
    <scope>NUCLEOTIDE SEQUENCE [LARGE SCALE GENOMIC DNA]</scope>
    <source>
        <strain evidence="11">KSF</strain>
    </source>
</reference>
<accession>A0A1C1CR46</accession>
<feature type="transmembrane region" description="Helical" evidence="8">
    <location>
        <begin position="270"/>
        <end position="294"/>
    </location>
</feature>
<keyword evidence="6 8" id="KW-0472">Membrane</keyword>
<evidence type="ECO:0000313" key="11">
    <source>
        <dbReference type="Proteomes" id="UP000094526"/>
    </source>
</evidence>
<dbReference type="InterPro" id="IPR036259">
    <property type="entry name" value="MFS_trans_sf"/>
</dbReference>
<dbReference type="Gene3D" id="1.20.1250.20">
    <property type="entry name" value="MFS general substrate transporter like domains"/>
    <property type="match status" value="1"/>
</dbReference>
<dbReference type="OrthoDB" id="6612291at2759"/>
<sequence>MAKLTWFNIAICLVVSWGGFAYGFGFAIFVTSIGQPSFYKYFDLDREQSLPSLSIVVILGAINALFNFGLAVGALAQGWLVDVVGRKRAFYIAAVSSLVGAALITGSTVIGMLITVRLLHGFGLGMLICLVPLYLTEVAPPRHRGSLSGLTTLSFGMGYVTCAWLSIGTYYAKEFNIQVRVPLALAMFGPLALLAGLPFIPESPRYLCLKNRPSEAWEVLRRIHHDPDDDADSAAHAEFVQIKRQVEFEKEQKAGYIEMFRKPSWRKRSLLAIFIQFAAQSTGILGIANFLVLIFGSLGMTGVMPLLLYALYSTIGTIFVAIAIFTVDRVGRRTMFLVGFPAMAVCLLLEGVLQSRYLGTDHKAGLAGCVAVIYVYIVVFQCVDGPAFIWMSEIFPTNIRGRGIGLGFFSYFVGAITYTTPSALAFKNIKYNMYFLYMGLCIISTIIVYFYIPETKRIPVEEIGALFGDEVVVHLTEDGHGIVEEQMDIKLAGEDVHVAEVHHAEKA</sequence>
<dbReference type="InterPro" id="IPR005828">
    <property type="entry name" value="MFS_sugar_transport-like"/>
</dbReference>
<evidence type="ECO:0000256" key="2">
    <source>
        <dbReference type="ARBA" id="ARBA00010992"/>
    </source>
</evidence>
<organism evidence="10 11">
    <name type="scientific">Cladophialophora carrionii</name>
    <dbReference type="NCBI Taxonomy" id="86049"/>
    <lineage>
        <taxon>Eukaryota</taxon>
        <taxon>Fungi</taxon>
        <taxon>Dikarya</taxon>
        <taxon>Ascomycota</taxon>
        <taxon>Pezizomycotina</taxon>
        <taxon>Eurotiomycetes</taxon>
        <taxon>Chaetothyriomycetidae</taxon>
        <taxon>Chaetothyriales</taxon>
        <taxon>Herpotrichiellaceae</taxon>
        <taxon>Cladophialophora</taxon>
    </lineage>
</organism>
<dbReference type="PRINTS" id="PR00171">
    <property type="entry name" value="SUGRTRNSPORT"/>
</dbReference>
<feature type="transmembrane region" description="Helical" evidence="8">
    <location>
        <begin position="365"/>
        <end position="391"/>
    </location>
</feature>
<evidence type="ECO:0000256" key="6">
    <source>
        <dbReference type="ARBA" id="ARBA00023136"/>
    </source>
</evidence>
<dbReference type="Proteomes" id="UP000094526">
    <property type="component" value="Unassembled WGS sequence"/>
</dbReference>
<evidence type="ECO:0000259" key="9">
    <source>
        <dbReference type="PROSITE" id="PS50850"/>
    </source>
</evidence>
<protein>
    <submittedName>
        <fullName evidence="10">Sugar transporter family protein</fullName>
    </submittedName>
</protein>
<comment type="caution">
    <text evidence="10">The sequence shown here is derived from an EMBL/GenBank/DDBJ whole genome shotgun (WGS) entry which is preliminary data.</text>
</comment>
<feature type="transmembrane region" description="Helical" evidence="8">
    <location>
        <begin position="89"/>
        <end position="112"/>
    </location>
</feature>
<gene>
    <name evidence="10" type="ORF">CLCR_08185</name>
</gene>
<evidence type="ECO:0000256" key="4">
    <source>
        <dbReference type="ARBA" id="ARBA00022692"/>
    </source>
</evidence>
<evidence type="ECO:0000256" key="1">
    <source>
        <dbReference type="ARBA" id="ARBA00004141"/>
    </source>
</evidence>
<dbReference type="eggNOG" id="KOG0254">
    <property type="taxonomic scope" value="Eukaryota"/>
</dbReference>
<dbReference type="GO" id="GO:0016020">
    <property type="term" value="C:membrane"/>
    <property type="evidence" value="ECO:0007669"/>
    <property type="project" value="UniProtKB-SubCell"/>
</dbReference>
<feature type="transmembrane region" description="Helical" evidence="8">
    <location>
        <begin position="179"/>
        <end position="200"/>
    </location>
</feature>
<comment type="similarity">
    <text evidence="2 7">Belongs to the major facilitator superfamily. Sugar transporter (TC 2.A.1.1) family.</text>
</comment>
<feature type="transmembrane region" description="Helical" evidence="8">
    <location>
        <begin position="53"/>
        <end position="77"/>
    </location>
</feature>
<keyword evidence="5 8" id="KW-1133">Transmembrane helix</keyword>
<dbReference type="GO" id="GO:0005351">
    <property type="term" value="F:carbohydrate:proton symporter activity"/>
    <property type="evidence" value="ECO:0007669"/>
    <property type="project" value="TreeGrafter"/>
</dbReference>
<feature type="transmembrane region" description="Helical" evidence="8">
    <location>
        <begin position="147"/>
        <end position="167"/>
    </location>
</feature>
<evidence type="ECO:0000256" key="5">
    <source>
        <dbReference type="ARBA" id="ARBA00022989"/>
    </source>
</evidence>
<name>A0A1C1CR46_9EURO</name>
<dbReference type="PROSITE" id="PS00216">
    <property type="entry name" value="SUGAR_TRANSPORT_1"/>
    <property type="match status" value="1"/>
</dbReference>
<dbReference type="PROSITE" id="PS50850">
    <property type="entry name" value="MFS"/>
    <property type="match status" value="1"/>
</dbReference>
<keyword evidence="11" id="KW-1185">Reference proteome</keyword>
<dbReference type="SUPFAM" id="SSF103473">
    <property type="entry name" value="MFS general substrate transporter"/>
    <property type="match status" value="1"/>
</dbReference>
<feature type="transmembrane region" description="Helical" evidence="8">
    <location>
        <begin position="306"/>
        <end position="327"/>
    </location>
</feature>
<feature type="domain" description="Major facilitator superfamily (MFS) profile" evidence="9">
    <location>
        <begin position="11"/>
        <end position="456"/>
    </location>
</feature>
<feature type="transmembrane region" description="Helical" evidence="8">
    <location>
        <begin position="7"/>
        <end position="33"/>
    </location>
</feature>
<feature type="transmembrane region" description="Helical" evidence="8">
    <location>
        <begin position="118"/>
        <end position="135"/>
    </location>
</feature>
<dbReference type="NCBIfam" id="TIGR00879">
    <property type="entry name" value="SP"/>
    <property type="match status" value="1"/>
</dbReference>
<feature type="transmembrane region" description="Helical" evidence="8">
    <location>
        <begin position="334"/>
        <end position="353"/>
    </location>
</feature>